<dbReference type="Gramene" id="CDF40404">
    <property type="protein sequence ID" value="CDF40404"/>
    <property type="gene ID" value="CHC_T00007182001"/>
</dbReference>
<dbReference type="AlphaFoldDB" id="R7QQK2"/>
<evidence type="ECO:0000313" key="1">
    <source>
        <dbReference type="EMBL" id="CDF40404.1"/>
    </source>
</evidence>
<dbReference type="Proteomes" id="UP000012073">
    <property type="component" value="Unassembled WGS sequence"/>
</dbReference>
<dbReference type="OrthoDB" id="10686153at2759"/>
<organism evidence="1 2">
    <name type="scientific">Chondrus crispus</name>
    <name type="common">Carrageen Irish moss</name>
    <name type="synonym">Polymorpha crispa</name>
    <dbReference type="NCBI Taxonomy" id="2769"/>
    <lineage>
        <taxon>Eukaryota</taxon>
        <taxon>Rhodophyta</taxon>
        <taxon>Florideophyceae</taxon>
        <taxon>Rhodymeniophycidae</taxon>
        <taxon>Gigartinales</taxon>
        <taxon>Gigartinaceae</taxon>
        <taxon>Chondrus</taxon>
    </lineage>
</organism>
<dbReference type="KEGG" id="ccp:CHC_T00007182001"/>
<reference evidence="2" key="1">
    <citation type="journal article" date="2013" name="Proc. Natl. Acad. Sci. U.S.A.">
        <title>Genome structure and metabolic features in the red seaweed Chondrus crispus shed light on evolution of the Archaeplastida.</title>
        <authorList>
            <person name="Collen J."/>
            <person name="Porcel B."/>
            <person name="Carre W."/>
            <person name="Ball S.G."/>
            <person name="Chaparro C."/>
            <person name="Tonon T."/>
            <person name="Barbeyron T."/>
            <person name="Michel G."/>
            <person name="Noel B."/>
            <person name="Valentin K."/>
            <person name="Elias M."/>
            <person name="Artiguenave F."/>
            <person name="Arun A."/>
            <person name="Aury J.M."/>
            <person name="Barbosa-Neto J.F."/>
            <person name="Bothwell J.H."/>
            <person name="Bouget F.Y."/>
            <person name="Brillet L."/>
            <person name="Cabello-Hurtado F."/>
            <person name="Capella-Gutierrez S."/>
            <person name="Charrier B."/>
            <person name="Cladiere L."/>
            <person name="Cock J.M."/>
            <person name="Coelho S.M."/>
            <person name="Colleoni C."/>
            <person name="Czjzek M."/>
            <person name="Da Silva C."/>
            <person name="Delage L."/>
            <person name="Denoeud F."/>
            <person name="Deschamps P."/>
            <person name="Dittami S.M."/>
            <person name="Gabaldon T."/>
            <person name="Gachon C.M."/>
            <person name="Groisillier A."/>
            <person name="Herve C."/>
            <person name="Jabbari K."/>
            <person name="Katinka M."/>
            <person name="Kloareg B."/>
            <person name="Kowalczyk N."/>
            <person name="Labadie K."/>
            <person name="Leblanc C."/>
            <person name="Lopez P.J."/>
            <person name="McLachlan D.H."/>
            <person name="Meslet-Cladiere L."/>
            <person name="Moustafa A."/>
            <person name="Nehr Z."/>
            <person name="Nyvall Collen P."/>
            <person name="Panaud O."/>
            <person name="Partensky F."/>
            <person name="Poulain J."/>
            <person name="Rensing S.A."/>
            <person name="Rousvoal S."/>
            <person name="Samson G."/>
            <person name="Symeonidi A."/>
            <person name="Weissenbach J."/>
            <person name="Zambounis A."/>
            <person name="Wincker P."/>
            <person name="Boyen C."/>
        </authorList>
    </citation>
    <scope>NUCLEOTIDE SEQUENCE [LARGE SCALE GENOMIC DNA]</scope>
    <source>
        <strain evidence="2">cv. Stackhouse</strain>
    </source>
</reference>
<dbReference type="RefSeq" id="XP_005710698.1">
    <property type="nucleotide sequence ID" value="XM_005710641.1"/>
</dbReference>
<name>R7QQK2_CHOCR</name>
<gene>
    <name evidence="1" type="ORF">CHC_T00007182001</name>
</gene>
<dbReference type="GeneID" id="17318426"/>
<proteinExistence type="predicted"/>
<evidence type="ECO:0000313" key="2">
    <source>
        <dbReference type="Proteomes" id="UP000012073"/>
    </source>
</evidence>
<keyword evidence="2" id="KW-1185">Reference proteome</keyword>
<protein>
    <submittedName>
        <fullName evidence="1">Uncharacterized protein</fullName>
    </submittedName>
</protein>
<accession>R7QQK2</accession>
<dbReference type="EMBL" id="HG002168">
    <property type="protein sequence ID" value="CDF40404.1"/>
    <property type="molecule type" value="Genomic_DNA"/>
</dbReference>
<sequence>MVVRVINERIVHTWVPNGFFVLHLSKLDEHAIVGAATCARGGVNWIWLASSHGYLRRVRLERETASTIHLEEHFLSGRFESVKKHAAVQSDHACSLDIGDLYSISTANAKSCSSGPPQERCNCVIEVFATRGYTRVGAHDGLVSKPCSLTWQGSTDGVALVQVVREGPLRNAIVQPGFSSPALIVTAATGSVRVVPGSSYFYVHNHMTEGSGLREVANMNQTPVWQTPSRGNDFFVVLGCFRAGIVLFPGKHGTLSVSRFVLKGGSNKLTPYSVVIVEATVNSLTIEEISTGRRTSFAFDRENSTMRIDLDSKRRLTTISNYVTDEDQSSTFRNLLRGIETLGEREKLYESECKSIEELISSYNVALIFVSEWKERNSVSKGCFGRKASCKIAVDLSSATASPRLQLPNPLLGREVFATVSFRNETSVTLGDGWMLRVGVFTDRDFKQYNEMNVSHAINSNKRTIDGNTQVRRVMSYPLKKVAPGAVQSVSFPVIIDSHAPFNVSVALAFHHPVAFALSEDHVDIEVPLLENFTLDILRLSRPSRNTDIKDTSHELLSSPQVMGLLNPSIVEKQRGYPTISRFEVPFSPRDVREALSFTEPSASFETPLGAHFTVTVADVSLRDGRKTVQLSASSVALRGVPHVLPYVRAAILRLLLQAVSHNSIRLRRIAVRDRENIKNWLQLVVQTSDECLPTLRNAETKLVEALRCFRGNKDGENDGLYHDNQKRDATLSAFQSAKDLYIMWRRENERLWTPKGAASVSDKKHVV</sequence>